<name>A0A8H4VY57_9HELO</name>
<feature type="region of interest" description="Disordered" evidence="1">
    <location>
        <begin position="1"/>
        <end position="22"/>
    </location>
</feature>
<sequence>MRFAASRRSSSESSTSSTMKESWPLIELQQTASLEEHLRNAMVRFLGNREPFEDGWFTFVNIAEQKVLEVSEALRGKSSFAPVYQLGNYVSQYNLD</sequence>
<dbReference type="AlphaFoldDB" id="A0A8H4VY57"/>
<comment type="caution">
    <text evidence="2">The sequence shown here is derived from an EMBL/GenBank/DDBJ whole genome shotgun (WGS) entry which is preliminary data.</text>
</comment>
<gene>
    <name evidence="2" type="ORF">G7Y89_g13979</name>
</gene>
<evidence type="ECO:0000313" key="3">
    <source>
        <dbReference type="Proteomes" id="UP000566819"/>
    </source>
</evidence>
<dbReference type="Proteomes" id="UP000566819">
    <property type="component" value="Unassembled WGS sequence"/>
</dbReference>
<evidence type="ECO:0000256" key="1">
    <source>
        <dbReference type="SAM" id="MobiDB-lite"/>
    </source>
</evidence>
<evidence type="ECO:0000313" key="2">
    <source>
        <dbReference type="EMBL" id="KAF4624194.1"/>
    </source>
</evidence>
<keyword evidence="3" id="KW-1185">Reference proteome</keyword>
<reference evidence="2 3" key="1">
    <citation type="submission" date="2020-03" db="EMBL/GenBank/DDBJ databases">
        <title>Draft Genome Sequence of Cudoniella acicularis.</title>
        <authorList>
            <person name="Buettner E."/>
            <person name="Kellner H."/>
        </authorList>
    </citation>
    <scope>NUCLEOTIDE SEQUENCE [LARGE SCALE GENOMIC DNA]</scope>
    <source>
        <strain evidence="2 3">DSM 108380</strain>
    </source>
</reference>
<protein>
    <submittedName>
        <fullName evidence="2">Uncharacterized protein</fullName>
    </submittedName>
</protein>
<proteinExistence type="predicted"/>
<accession>A0A8H4VY57</accession>
<dbReference type="EMBL" id="JAAMPI010001742">
    <property type="protein sequence ID" value="KAF4624194.1"/>
    <property type="molecule type" value="Genomic_DNA"/>
</dbReference>
<organism evidence="2 3">
    <name type="scientific">Cudoniella acicularis</name>
    <dbReference type="NCBI Taxonomy" id="354080"/>
    <lineage>
        <taxon>Eukaryota</taxon>
        <taxon>Fungi</taxon>
        <taxon>Dikarya</taxon>
        <taxon>Ascomycota</taxon>
        <taxon>Pezizomycotina</taxon>
        <taxon>Leotiomycetes</taxon>
        <taxon>Helotiales</taxon>
        <taxon>Tricladiaceae</taxon>
        <taxon>Cudoniella</taxon>
    </lineage>
</organism>